<reference evidence="3" key="1">
    <citation type="submission" date="2022-07" db="EMBL/GenBank/DDBJ databases">
        <title>Fungi with potential for degradation of polypropylene.</title>
        <authorList>
            <person name="Gostincar C."/>
        </authorList>
    </citation>
    <scope>NUCLEOTIDE SEQUENCE</scope>
    <source>
        <strain evidence="3">EXF-13308</strain>
    </source>
</reference>
<feature type="domain" description="NADP-dependent oxidoreductase" evidence="2">
    <location>
        <begin position="23"/>
        <end position="317"/>
    </location>
</feature>
<evidence type="ECO:0000313" key="3">
    <source>
        <dbReference type="EMBL" id="KAJ9145031.1"/>
    </source>
</evidence>
<dbReference type="PANTHER" id="PTHR43625">
    <property type="entry name" value="AFLATOXIN B1 ALDEHYDE REDUCTASE"/>
    <property type="match status" value="1"/>
</dbReference>
<dbReference type="PANTHER" id="PTHR43625:SF40">
    <property type="entry name" value="ALDO-KETO REDUCTASE YAKC [NADP(+)]"/>
    <property type="match status" value="1"/>
</dbReference>
<dbReference type="Pfam" id="PF00248">
    <property type="entry name" value="Aldo_ket_red"/>
    <property type="match status" value="1"/>
</dbReference>
<evidence type="ECO:0000256" key="1">
    <source>
        <dbReference type="ARBA" id="ARBA00023002"/>
    </source>
</evidence>
<dbReference type="Proteomes" id="UP001174694">
    <property type="component" value="Unassembled WGS sequence"/>
</dbReference>
<dbReference type="SUPFAM" id="SSF51430">
    <property type="entry name" value="NAD(P)-linked oxidoreductase"/>
    <property type="match status" value="1"/>
</dbReference>
<dbReference type="InterPro" id="IPR050791">
    <property type="entry name" value="Aldo-Keto_reductase"/>
</dbReference>
<protein>
    <submittedName>
        <fullName evidence="3">Aldo-keto reductase yakc</fullName>
    </submittedName>
</protein>
<organism evidence="3 4">
    <name type="scientific">Pleurostoma richardsiae</name>
    <dbReference type="NCBI Taxonomy" id="41990"/>
    <lineage>
        <taxon>Eukaryota</taxon>
        <taxon>Fungi</taxon>
        <taxon>Dikarya</taxon>
        <taxon>Ascomycota</taxon>
        <taxon>Pezizomycotina</taxon>
        <taxon>Sordariomycetes</taxon>
        <taxon>Sordariomycetidae</taxon>
        <taxon>Calosphaeriales</taxon>
        <taxon>Pleurostomataceae</taxon>
        <taxon>Pleurostoma</taxon>
    </lineage>
</organism>
<dbReference type="GO" id="GO:0016491">
    <property type="term" value="F:oxidoreductase activity"/>
    <property type="evidence" value="ECO:0007669"/>
    <property type="project" value="UniProtKB-KW"/>
</dbReference>
<accession>A0AA38RNJ5</accession>
<keyword evidence="1" id="KW-0560">Oxidoreductase</keyword>
<dbReference type="InterPro" id="IPR036812">
    <property type="entry name" value="NAD(P)_OxRdtase_dom_sf"/>
</dbReference>
<evidence type="ECO:0000259" key="2">
    <source>
        <dbReference type="Pfam" id="PF00248"/>
    </source>
</evidence>
<proteinExistence type="predicted"/>
<sequence length="346" mass="38418">MSPLGQLPLRKLGKSGPEIPIPGLGLMGLSVAYAERRPDEERLSVLDRAWELGCVNWDTSDLYGDSEALLGKWFKLHPERRDDIFLATKFGLKYAAGNPGLVADSSPEYCRTCCEKSLQRLGVDVIDLYYIHRVDGKTPIEKTMSALIDLQREGKIKYIGISSASSDTIRRACALQHVDAVQVEYSPWTLDIEEEEGTHLLRTCRELGIAVFAYSPLGRGMLTGQIKSPDDFEPNDLRRFLPRFSKENFPKNLELVEKFKAFAAKKGCTPGQLAIAWVMAQGQDFFPIPGTKNTKYLEENVGASLVTLSEKDEREIRTWVNESGVAGLKVPPGMITDFGDTPSLSG</sequence>
<dbReference type="InterPro" id="IPR023210">
    <property type="entry name" value="NADP_OxRdtase_dom"/>
</dbReference>
<dbReference type="GO" id="GO:0005737">
    <property type="term" value="C:cytoplasm"/>
    <property type="evidence" value="ECO:0007669"/>
    <property type="project" value="TreeGrafter"/>
</dbReference>
<evidence type="ECO:0000313" key="4">
    <source>
        <dbReference type="Proteomes" id="UP001174694"/>
    </source>
</evidence>
<gene>
    <name evidence="3" type="ORF">NKR23_g5546</name>
</gene>
<name>A0AA38RNJ5_9PEZI</name>
<keyword evidence="4" id="KW-1185">Reference proteome</keyword>
<dbReference type="EMBL" id="JANBVO010000015">
    <property type="protein sequence ID" value="KAJ9145031.1"/>
    <property type="molecule type" value="Genomic_DNA"/>
</dbReference>
<comment type="caution">
    <text evidence="3">The sequence shown here is derived from an EMBL/GenBank/DDBJ whole genome shotgun (WGS) entry which is preliminary data.</text>
</comment>
<dbReference type="Gene3D" id="3.20.20.100">
    <property type="entry name" value="NADP-dependent oxidoreductase domain"/>
    <property type="match status" value="1"/>
</dbReference>
<dbReference type="AlphaFoldDB" id="A0AA38RNJ5"/>